<gene>
    <name evidence="3" type="ORF">Ocin01_05441</name>
</gene>
<dbReference type="GO" id="GO:0032259">
    <property type="term" value="P:methylation"/>
    <property type="evidence" value="ECO:0007669"/>
    <property type="project" value="UniProtKB-KW"/>
</dbReference>
<dbReference type="InterPro" id="IPR004119">
    <property type="entry name" value="EcKL"/>
</dbReference>
<dbReference type="Pfam" id="PF02958">
    <property type="entry name" value="EcKL"/>
    <property type="match status" value="1"/>
</dbReference>
<evidence type="ECO:0000256" key="1">
    <source>
        <dbReference type="SAM" id="MobiDB-lite"/>
    </source>
</evidence>
<dbReference type="OMA" id="VEWIAGF"/>
<accession>A0A1D2N8D3</accession>
<evidence type="ECO:0000259" key="2">
    <source>
        <dbReference type="SMART" id="SM00587"/>
    </source>
</evidence>
<proteinExistence type="predicted"/>
<protein>
    <submittedName>
        <fullName evidence="3">Putative tRNA (Guanine(10)-N2)-dimethyltransferase</fullName>
    </submittedName>
</protein>
<dbReference type="OrthoDB" id="8250698at2759"/>
<dbReference type="GO" id="GO:0008168">
    <property type="term" value="F:methyltransferase activity"/>
    <property type="evidence" value="ECO:0007669"/>
    <property type="project" value="UniProtKB-KW"/>
</dbReference>
<dbReference type="STRING" id="48709.A0A1D2N8D3"/>
<keyword evidence="4" id="KW-1185">Reference proteome</keyword>
<evidence type="ECO:0000313" key="4">
    <source>
        <dbReference type="Proteomes" id="UP000094527"/>
    </source>
</evidence>
<dbReference type="PANTHER" id="PTHR11012:SF30">
    <property type="entry name" value="PROTEIN KINASE-LIKE DOMAIN-CONTAINING"/>
    <property type="match status" value="1"/>
</dbReference>
<keyword evidence="3" id="KW-0808">Transferase</keyword>
<dbReference type="InterPro" id="IPR011009">
    <property type="entry name" value="Kinase-like_dom_sf"/>
</dbReference>
<sequence length="465" mass="52861">MGAEEKNQPETPQNVGAVETAEATVMPPEEPPKMEDIVTADVLQDIIKGYNKPDMKLVSFDAQPGSNIGDNYMSIMYALEIQLQNEKSGEKETLHVMLKTIPRNVFRIEMINEMKAFQKEAIIYQQVFPMLVETQKEKEVPSSELFTAWPICYATHVDGATDYLAMENLKIAGFQMGSRTAGLDFNHCNLVLRNLAKYHAISFAKFNGDRQKILEYLPVLNTSMFDPESKISTMQQQFMEQSFQNMAKNLRGEGYTEAAIRLEKMAASQFSVTLNSLIQENIEYAVVTHGDCWVNNILFNYDGDDSNKSAVPKAVKFLDFQLCQATSRLIDIYYFLMTSAKLDTINEREQDLLMAYYTEFTSFAERLGINTHERGLTYENFLKEVDHFRLYGVFMGLLLAPMLAANAEDIPDMEAMTEEDFSGKSEENSKKFIEDIYKGKANKKVECLVMKHLPKCNQGAAYCSQ</sequence>
<dbReference type="Proteomes" id="UP000094527">
    <property type="component" value="Unassembled WGS sequence"/>
</dbReference>
<evidence type="ECO:0000313" key="3">
    <source>
        <dbReference type="EMBL" id="ODN01236.1"/>
    </source>
</evidence>
<comment type="caution">
    <text evidence="3">The sequence shown here is derived from an EMBL/GenBank/DDBJ whole genome shotgun (WGS) entry which is preliminary data.</text>
</comment>
<dbReference type="InterPro" id="IPR015897">
    <property type="entry name" value="CHK_kinase-like"/>
</dbReference>
<dbReference type="SMART" id="SM00587">
    <property type="entry name" value="CHK"/>
    <property type="match status" value="1"/>
</dbReference>
<feature type="region of interest" description="Disordered" evidence="1">
    <location>
        <begin position="1"/>
        <end position="32"/>
    </location>
</feature>
<dbReference type="AlphaFoldDB" id="A0A1D2N8D3"/>
<dbReference type="PANTHER" id="PTHR11012">
    <property type="entry name" value="PROTEIN KINASE-LIKE DOMAIN-CONTAINING"/>
    <property type="match status" value="1"/>
</dbReference>
<dbReference type="EMBL" id="LJIJ01000165">
    <property type="protein sequence ID" value="ODN01236.1"/>
    <property type="molecule type" value="Genomic_DNA"/>
</dbReference>
<name>A0A1D2N8D3_ORCCI</name>
<reference evidence="3 4" key="1">
    <citation type="journal article" date="2016" name="Genome Biol. Evol.">
        <title>Gene Family Evolution Reflects Adaptation to Soil Environmental Stressors in the Genome of the Collembolan Orchesella cincta.</title>
        <authorList>
            <person name="Faddeeva-Vakhrusheva A."/>
            <person name="Derks M.F."/>
            <person name="Anvar S.Y."/>
            <person name="Agamennone V."/>
            <person name="Suring W."/>
            <person name="Smit S."/>
            <person name="van Straalen N.M."/>
            <person name="Roelofs D."/>
        </authorList>
    </citation>
    <scope>NUCLEOTIDE SEQUENCE [LARGE SCALE GENOMIC DNA]</scope>
    <source>
        <tissue evidence="3">Mixed pool</tissue>
    </source>
</reference>
<organism evidence="3 4">
    <name type="scientific">Orchesella cincta</name>
    <name type="common">Springtail</name>
    <name type="synonym">Podura cincta</name>
    <dbReference type="NCBI Taxonomy" id="48709"/>
    <lineage>
        <taxon>Eukaryota</taxon>
        <taxon>Metazoa</taxon>
        <taxon>Ecdysozoa</taxon>
        <taxon>Arthropoda</taxon>
        <taxon>Hexapoda</taxon>
        <taxon>Collembola</taxon>
        <taxon>Entomobryomorpha</taxon>
        <taxon>Entomobryoidea</taxon>
        <taxon>Orchesellidae</taxon>
        <taxon>Orchesellinae</taxon>
        <taxon>Orchesella</taxon>
    </lineage>
</organism>
<dbReference type="SUPFAM" id="SSF56112">
    <property type="entry name" value="Protein kinase-like (PK-like)"/>
    <property type="match status" value="1"/>
</dbReference>
<feature type="domain" description="CHK kinase-like" evidence="2">
    <location>
        <begin position="164"/>
        <end position="366"/>
    </location>
</feature>
<dbReference type="Gene3D" id="3.90.1200.10">
    <property type="match status" value="1"/>
</dbReference>
<keyword evidence="3" id="KW-0489">Methyltransferase</keyword>